<evidence type="ECO:0000256" key="4">
    <source>
        <dbReference type="ARBA" id="ARBA00022679"/>
    </source>
</evidence>
<dbReference type="PANTHER" id="PTHR43304:SF1">
    <property type="entry name" value="PAC DOMAIN-CONTAINING PROTEIN"/>
    <property type="match status" value="1"/>
</dbReference>
<keyword evidence="3" id="KW-0597">Phosphoprotein</keyword>
<gene>
    <name evidence="7" type="ORF">NBEOAGPD_1563</name>
</gene>
<dbReference type="Gene3D" id="3.30.450.20">
    <property type="entry name" value="PAS domain"/>
    <property type="match status" value="1"/>
</dbReference>
<dbReference type="InterPro" id="IPR035965">
    <property type="entry name" value="PAS-like_dom_sf"/>
</dbReference>
<dbReference type="NCBIfam" id="TIGR00229">
    <property type="entry name" value="sensory_box"/>
    <property type="match status" value="1"/>
</dbReference>
<reference evidence="7" key="1">
    <citation type="journal article" date="2016" name="Front. Microbiol.">
        <title>Genome Sequence of the Piezophilic, Mesophilic Sulfate-Reducing Bacterium Desulfovibrio indicus J2T.</title>
        <authorList>
            <person name="Cao J."/>
            <person name="Maignien L."/>
            <person name="Shao Z."/>
            <person name="Alain K."/>
            <person name="Jebbar M."/>
        </authorList>
    </citation>
    <scope>NUCLEOTIDE SEQUENCE</scope>
    <source>
        <strain evidence="7">NBRC 103626</strain>
    </source>
</reference>
<dbReference type="InterPro" id="IPR052162">
    <property type="entry name" value="Sensor_kinase/Photoreceptor"/>
</dbReference>
<evidence type="ECO:0000313" key="8">
    <source>
        <dbReference type="Proteomes" id="UP001055108"/>
    </source>
</evidence>
<keyword evidence="5" id="KW-0418">Kinase</keyword>
<name>A0AA37HM70_9HYPH</name>
<dbReference type="PROSITE" id="PS50113">
    <property type="entry name" value="PAC"/>
    <property type="match status" value="1"/>
</dbReference>
<evidence type="ECO:0000256" key="5">
    <source>
        <dbReference type="ARBA" id="ARBA00022777"/>
    </source>
</evidence>
<sequence length="343" mass="38049">MARGKSVYLLKVVLADVIPVAGLARAQMNRSTIEREEISREVAALLKHPAMRKAPKLSAFLGYVVRESLEGRGHRLKAYAIATQALGRAADFDPVTDAIVRVEARRLRGVLAAIYAEPGCARPLRIELPRGHYEPVFRRVDAEPPAAPAGSFAHASPSDALHESEQRYLALVRASAVIEWRAAPDGQITHSYGWTERTGQEPELFTGRGWLDALHPDDRARTVGVWAAARRAREPLEIAYRVRHQDGSYRWMLARGVPVEHENGTIREWVGTIVDAPEQAGGVPHVLDGLATARRLGTIYEILRVAQGEATRTSARREAERRRLADGLRRHGLFLGDPPHARR</sequence>
<dbReference type="InterPro" id="IPR000700">
    <property type="entry name" value="PAS-assoc_C"/>
</dbReference>
<keyword evidence="4" id="KW-0808">Transferase</keyword>
<evidence type="ECO:0000256" key="2">
    <source>
        <dbReference type="ARBA" id="ARBA00012438"/>
    </source>
</evidence>
<feature type="domain" description="PAC" evidence="6">
    <location>
        <begin position="236"/>
        <end position="288"/>
    </location>
</feature>
<dbReference type="CDD" id="cd00130">
    <property type="entry name" value="PAS"/>
    <property type="match status" value="1"/>
</dbReference>
<dbReference type="PANTHER" id="PTHR43304">
    <property type="entry name" value="PHYTOCHROME-LIKE PROTEIN CPH1"/>
    <property type="match status" value="1"/>
</dbReference>
<reference evidence="7" key="2">
    <citation type="submission" date="2021-08" db="EMBL/GenBank/DDBJ databases">
        <authorList>
            <person name="Tani A."/>
            <person name="Ola A."/>
            <person name="Ogura Y."/>
            <person name="Katsura K."/>
            <person name="Hayashi T."/>
        </authorList>
    </citation>
    <scope>NUCLEOTIDE SEQUENCE</scope>
    <source>
        <strain evidence="7">NBRC 103626</strain>
    </source>
</reference>
<evidence type="ECO:0000313" key="7">
    <source>
        <dbReference type="EMBL" id="GJD78349.1"/>
    </source>
</evidence>
<comment type="catalytic activity">
    <reaction evidence="1">
        <text>ATP + protein L-histidine = ADP + protein N-phospho-L-histidine.</text>
        <dbReference type="EC" id="2.7.13.3"/>
    </reaction>
</comment>
<evidence type="ECO:0000256" key="1">
    <source>
        <dbReference type="ARBA" id="ARBA00000085"/>
    </source>
</evidence>
<dbReference type="AlphaFoldDB" id="A0AA37HM70"/>
<dbReference type="EC" id="2.7.13.3" evidence="2"/>
<accession>A0AA37HM70</accession>
<comment type="caution">
    <text evidence="7">The sequence shown here is derived from an EMBL/GenBank/DDBJ whole genome shotgun (WGS) entry which is preliminary data.</text>
</comment>
<evidence type="ECO:0000259" key="6">
    <source>
        <dbReference type="PROSITE" id="PS50113"/>
    </source>
</evidence>
<organism evidence="7 8">
    <name type="scientific">Methylobacterium gregans</name>
    <dbReference type="NCBI Taxonomy" id="374424"/>
    <lineage>
        <taxon>Bacteria</taxon>
        <taxon>Pseudomonadati</taxon>
        <taxon>Pseudomonadota</taxon>
        <taxon>Alphaproteobacteria</taxon>
        <taxon>Hyphomicrobiales</taxon>
        <taxon>Methylobacteriaceae</taxon>
        <taxon>Methylobacterium</taxon>
    </lineage>
</organism>
<proteinExistence type="predicted"/>
<dbReference type="EMBL" id="BPQM01000030">
    <property type="protein sequence ID" value="GJD78349.1"/>
    <property type="molecule type" value="Genomic_DNA"/>
</dbReference>
<dbReference type="SUPFAM" id="SSF55785">
    <property type="entry name" value="PYP-like sensor domain (PAS domain)"/>
    <property type="match status" value="1"/>
</dbReference>
<evidence type="ECO:0000256" key="3">
    <source>
        <dbReference type="ARBA" id="ARBA00022553"/>
    </source>
</evidence>
<keyword evidence="8" id="KW-1185">Reference proteome</keyword>
<dbReference type="Pfam" id="PF08447">
    <property type="entry name" value="PAS_3"/>
    <property type="match status" value="1"/>
</dbReference>
<dbReference type="InterPro" id="IPR000014">
    <property type="entry name" value="PAS"/>
</dbReference>
<dbReference type="SMART" id="SM00086">
    <property type="entry name" value="PAC"/>
    <property type="match status" value="1"/>
</dbReference>
<protein>
    <recommendedName>
        <fullName evidence="2">histidine kinase</fullName>
        <ecNumber evidence="2">2.7.13.3</ecNumber>
    </recommendedName>
</protein>
<dbReference type="InterPro" id="IPR001610">
    <property type="entry name" value="PAC"/>
</dbReference>
<dbReference type="InterPro" id="IPR013655">
    <property type="entry name" value="PAS_fold_3"/>
</dbReference>
<dbReference type="FunFam" id="3.30.450.20:FF:000099">
    <property type="entry name" value="Sensory box sensor histidine kinase"/>
    <property type="match status" value="1"/>
</dbReference>
<dbReference type="GO" id="GO:0004673">
    <property type="term" value="F:protein histidine kinase activity"/>
    <property type="evidence" value="ECO:0007669"/>
    <property type="project" value="UniProtKB-EC"/>
</dbReference>
<dbReference type="Proteomes" id="UP001055108">
    <property type="component" value="Unassembled WGS sequence"/>
</dbReference>